<protein>
    <recommendedName>
        <fullName evidence="3">Large ribosomal RNA subunit accumulation protein YceD</fullName>
    </recommendedName>
    <alternativeName>
        <fullName evidence="5">23S rRNA accumulation protein YceD</fullName>
    </alternativeName>
</protein>
<reference evidence="7" key="1">
    <citation type="journal article" date="2019" name="Int. J. Syst. Evol. Microbiol.">
        <title>The Global Catalogue of Microorganisms (GCM) 10K type strain sequencing project: providing services to taxonomists for standard genome sequencing and annotation.</title>
        <authorList>
            <consortium name="The Broad Institute Genomics Platform"/>
            <consortium name="The Broad Institute Genome Sequencing Center for Infectious Disease"/>
            <person name="Wu L."/>
            <person name="Ma J."/>
        </authorList>
    </citation>
    <scope>NUCLEOTIDE SEQUENCE [LARGE SCALE GENOMIC DNA]</scope>
    <source>
        <strain evidence="7">CGMCC 1.12371</strain>
    </source>
</reference>
<gene>
    <name evidence="6" type="ORF">ACFQPB_17335</name>
</gene>
<dbReference type="InterPro" id="IPR003772">
    <property type="entry name" value="YceD"/>
</dbReference>
<dbReference type="EMBL" id="JBHTCA010000017">
    <property type="protein sequence ID" value="MFC7410626.1"/>
    <property type="molecule type" value="Genomic_DNA"/>
</dbReference>
<keyword evidence="4" id="KW-0690">Ribosome biogenesis</keyword>
<dbReference type="PANTHER" id="PTHR38099">
    <property type="entry name" value="LARGE RIBOSOMAL RNA SUBUNIT ACCUMULATION PROTEIN YCED"/>
    <property type="match status" value="1"/>
</dbReference>
<dbReference type="InterPro" id="IPR039255">
    <property type="entry name" value="YceD_bac"/>
</dbReference>
<keyword evidence="7" id="KW-1185">Reference proteome</keyword>
<evidence type="ECO:0000256" key="4">
    <source>
        <dbReference type="ARBA" id="ARBA00022517"/>
    </source>
</evidence>
<evidence type="ECO:0000256" key="1">
    <source>
        <dbReference type="ARBA" id="ARBA00002868"/>
    </source>
</evidence>
<dbReference type="Proteomes" id="UP001596501">
    <property type="component" value="Unassembled WGS sequence"/>
</dbReference>
<comment type="function">
    <text evidence="1">Plays a role in synthesis, processing and/or stability of 23S rRNA.</text>
</comment>
<comment type="similarity">
    <text evidence="2">Belongs to the DUF177 domain family.</text>
</comment>
<evidence type="ECO:0000313" key="7">
    <source>
        <dbReference type="Proteomes" id="UP001596501"/>
    </source>
</evidence>
<dbReference type="PANTHER" id="PTHR38099:SF1">
    <property type="entry name" value="LARGE RIBOSOMAL RNA SUBUNIT ACCUMULATION PROTEIN YCED"/>
    <property type="match status" value="1"/>
</dbReference>
<dbReference type="RefSeq" id="WP_382199278.1">
    <property type="nucleotide sequence ID" value="NZ_JBHTCA010000017.1"/>
</dbReference>
<comment type="caution">
    <text evidence="6">The sequence shown here is derived from an EMBL/GenBank/DDBJ whole genome shotgun (WGS) entry which is preliminary data.</text>
</comment>
<sequence length="183" mass="19907">MATRPLPDSLDLRHLAQSGDTLAGEDALALFPRLVAEAADTEPRLVRWAAQAEWRRAVAAPGTVAQQAPVLWLHVSASTELPVVCQRCLTPVVEALAVDRWFRFVADEATADAEDEDSEEDVLVFQPAFNLRELVEDELIMAQPLVPMHEVCPTVLPTSAGPALEDAPAKPNPFAVLQQIKKG</sequence>
<accession>A0ABW2QNJ5</accession>
<evidence type="ECO:0000313" key="6">
    <source>
        <dbReference type="EMBL" id="MFC7410626.1"/>
    </source>
</evidence>
<proteinExistence type="inferred from homology"/>
<evidence type="ECO:0000256" key="5">
    <source>
        <dbReference type="ARBA" id="ARBA00031841"/>
    </source>
</evidence>
<evidence type="ECO:0000256" key="2">
    <source>
        <dbReference type="ARBA" id="ARBA00010740"/>
    </source>
</evidence>
<evidence type="ECO:0000256" key="3">
    <source>
        <dbReference type="ARBA" id="ARBA00015716"/>
    </source>
</evidence>
<organism evidence="6 7">
    <name type="scientific">Hydrogenophaga atypica</name>
    <dbReference type="NCBI Taxonomy" id="249409"/>
    <lineage>
        <taxon>Bacteria</taxon>
        <taxon>Pseudomonadati</taxon>
        <taxon>Pseudomonadota</taxon>
        <taxon>Betaproteobacteria</taxon>
        <taxon>Burkholderiales</taxon>
        <taxon>Comamonadaceae</taxon>
        <taxon>Hydrogenophaga</taxon>
    </lineage>
</organism>
<name>A0ABW2QNJ5_9BURK</name>
<dbReference type="Pfam" id="PF02620">
    <property type="entry name" value="YceD"/>
    <property type="match status" value="1"/>
</dbReference>